<protein>
    <recommendedName>
        <fullName evidence="2">Cell envelope-related transcriptional attenuator domain-containing protein</fullName>
    </recommendedName>
</protein>
<dbReference type="EMBL" id="UOEU01000657">
    <property type="protein sequence ID" value="VAW37233.1"/>
    <property type="molecule type" value="Genomic_DNA"/>
</dbReference>
<evidence type="ECO:0000313" key="3">
    <source>
        <dbReference type="EMBL" id="VAW37233.1"/>
    </source>
</evidence>
<reference evidence="3" key="1">
    <citation type="submission" date="2018-06" db="EMBL/GenBank/DDBJ databases">
        <authorList>
            <person name="Zhirakovskaya E."/>
        </authorList>
    </citation>
    <scope>NUCLEOTIDE SEQUENCE</scope>
</reference>
<sequence>MRIRQPTLPSWLTYLLSIAFIFSGIAVVIFAYFTFQVMVNRPLNPLEQSVAAVTGVDLSLGQVGPSDVPTVPPGQPTPTLIPTSEPWQGADRVNILLMGIDRRPGQSFISRTDTMMLVSIDPVTESISILSIPRDLYVLIPGRGRDRINTAFVYGSAGDNPVGGAALAMQTVEYNIGVPINHYILVDFTAVINGVNALGGIDVNVPVAINDPNFPDMNYGFDPLFIPAGLNHFDGAMALKYARTRHVDNDFGRAARQQQVLLAVRQKVAALGFTGMITQAGTLYQQVENGIRTDLSLEQMIRLATIINDIPSENIRNDVLDFDYVSSFRTEAGSQVLVLENDKAAPLIQSLFYRE</sequence>
<dbReference type="NCBIfam" id="TIGR00350">
    <property type="entry name" value="lytR_cpsA_psr"/>
    <property type="match status" value="1"/>
</dbReference>
<accession>A0A3B0VAE6</accession>
<dbReference type="PANTHER" id="PTHR33392">
    <property type="entry name" value="POLYISOPRENYL-TEICHOIC ACID--PEPTIDOGLYCAN TEICHOIC ACID TRANSFERASE TAGU"/>
    <property type="match status" value="1"/>
</dbReference>
<proteinExistence type="predicted"/>
<organism evidence="3">
    <name type="scientific">hydrothermal vent metagenome</name>
    <dbReference type="NCBI Taxonomy" id="652676"/>
    <lineage>
        <taxon>unclassified sequences</taxon>
        <taxon>metagenomes</taxon>
        <taxon>ecological metagenomes</taxon>
    </lineage>
</organism>
<evidence type="ECO:0000259" key="2">
    <source>
        <dbReference type="Pfam" id="PF03816"/>
    </source>
</evidence>
<evidence type="ECO:0000256" key="1">
    <source>
        <dbReference type="SAM" id="Phobius"/>
    </source>
</evidence>
<gene>
    <name evidence="3" type="ORF">MNBD_CHLOROFLEXI01-4813</name>
</gene>
<dbReference type="InterPro" id="IPR004474">
    <property type="entry name" value="LytR_CpsA_psr"/>
</dbReference>
<name>A0A3B0VAE6_9ZZZZ</name>
<dbReference type="Gene3D" id="3.40.630.190">
    <property type="entry name" value="LCP protein"/>
    <property type="match status" value="1"/>
</dbReference>
<keyword evidence="1" id="KW-1133">Transmembrane helix</keyword>
<keyword evidence="1" id="KW-0812">Transmembrane</keyword>
<dbReference type="InterPro" id="IPR050922">
    <property type="entry name" value="LytR/CpsA/Psr_CW_biosynth"/>
</dbReference>
<feature type="domain" description="Cell envelope-related transcriptional attenuator" evidence="2">
    <location>
        <begin position="111"/>
        <end position="269"/>
    </location>
</feature>
<dbReference type="Pfam" id="PF03816">
    <property type="entry name" value="LytR_cpsA_psr"/>
    <property type="match status" value="1"/>
</dbReference>
<feature type="transmembrane region" description="Helical" evidence="1">
    <location>
        <begin position="12"/>
        <end position="35"/>
    </location>
</feature>
<dbReference type="PANTHER" id="PTHR33392:SF6">
    <property type="entry name" value="POLYISOPRENYL-TEICHOIC ACID--PEPTIDOGLYCAN TEICHOIC ACID TRANSFERASE TAGU"/>
    <property type="match status" value="1"/>
</dbReference>
<dbReference type="AlphaFoldDB" id="A0A3B0VAE6"/>
<keyword evidence="1" id="KW-0472">Membrane</keyword>